<sequence length="145" mass="16189">MKKFLTIFSVVMIAGCSTDDVDESGSIEEDESGSVAENESTDETGSLGEADNSEGNEEVGESDQPFFENHRNEIPELNVVEEEIGRDFDEVNIQNDQGGSRVILYENDGIPEYKSIYIKNDERLKIINTNNQDDENGLIYEEIIG</sequence>
<proteinExistence type="predicted"/>
<evidence type="ECO:0000256" key="1">
    <source>
        <dbReference type="SAM" id="MobiDB-lite"/>
    </source>
</evidence>
<dbReference type="KEGG" id="scib:HUG20_17175"/>
<accession>A0A7T6ZDM7</accession>
<name>A0A7T6ZDM7_9BACI</name>
<feature type="compositionally biased region" description="Acidic residues" evidence="1">
    <location>
        <begin position="19"/>
        <end position="32"/>
    </location>
</feature>
<organism evidence="2 3">
    <name type="scientific">Salicibibacter cibi</name>
    <dbReference type="NCBI Taxonomy" id="2743001"/>
    <lineage>
        <taxon>Bacteria</taxon>
        <taxon>Bacillati</taxon>
        <taxon>Bacillota</taxon>
        <taxon>Bacilli</taxon>
        <taxon>Bacillales</taxon>
        <taxon>Bacillaceae</taxon>
        <taxon>Salicibibacter</taxon>
    </lineage>
</organism>
<feature type="compositionally biased region" description="Acidic residues" evidence="1">
    <location>
        <begin position="51"/>
        <end position="61"/>
    </location>
</feature>
<dbReference type="EMBL" id="CP054706">
    <property type="protein sequence ID" value="QQK81472.1"/>
    <property type="molecule type" value="Genomic_DNA"/>
</dbReference>
<dbReference type="PROSITE" id="PS51257">
    <property type="entry name" value="PROKAR_LIPOPROTEIN"/>
    <property type="match status" value="1"/>
</dbReference>
<protein>
    <recommendedName>
        <fullName evidence="4">Lipoprotein</fullName>
    </recommendedName>
</protein>
<evidence type="ECO:0000313" key="2">
    <source>
        <dbReference type="EMBL" id="QQK81472.1"/>
    </source>
</evidence>
<feature type="region of interest" description="Disordered" evidence="1">
    <location>
        <begin position="18"/>
        <end position="73"/>
    </location>
</feature>
<dbReference type="RefSeq" id="WP_200085898.1">
    <property type="nucleotide sequence ID" value="NZ_CP054706.1"/>
</dbReference>
<evidence type="ECO:0008006" key="4">
    <source>
        <dbReference type="Google" id="ProtNLM"/>
    </source>
</evidence>
<dbReference type="Proteomes" id="UP000595349">
    <property type="component" value="Chromosome"/>
</dbReference>
<reference evidence="2 3" key="1">
    <citation type="submission" date="2020-06" db="EMBL/GenBank/DDBJ databases">
        <title>Genomic analysis of Salicibibacter sp. NKC21-4.</title>
        <authorList>
            <person name="Oh Y.J."/>
        </authorList>
    </citation>
    <scope>NUCLEOTIDE SEQUENCE [LARGE SCALE GENOMIC DNA]</scope>
    <source>
        <strain evidence="2 3">NKC21-4</strain>
    </source>
</reference>
<dbReference type="AlphaFoldDB" id="A0A7T6ZDM7"/>
<keyword evidence="3" id="KW-1185">Reference proteome</keyword>
<gene>
    <name evidence="2" type="ORF">HUG20_17175</name>
</gene>
<evidence type="ECO:0000313" key="3">
    <source>
        <dbReference type="Proteomes" id="UP000595349"/>
    </source>
</evidence>